<evidence type="ECO:0000313" key="3">
    <source>
        <dbReference type="Proteomes" id="UP000678499"/>
    </source>
</evidence>
<dbReference type="OrthoDB" id="6071035at2759"/>
<feature type="compositionally biased region" description="Basic and acidic residues" evidence="1">
    <location>
        <begin position="35"/>
        <end position="46"/>
    </location>
</feature>
<name>A0A7R9BVX1_9CRUS</name>
<dbReference type="AlphaFoldDB" id="A0A7R9BVX1"/>
<organism evidence="2">
    <name type="scientific">Notodromas monacha</name>
    <dbReference type="NCBI Taxonomy" id="399045"/>
    <lineage>
        <taxon>Eukaryota</taxon>
        <taxon>Metazoa</taxon>
        <taxon>Ecdysozoa</taxon>
        <taxon>Arthropoda</taxon>
        <taxon>Crustacea</taxon>
        <taxon>Oligostraca</taxon>
        <taxon>Ostracoda</taxon>
        <taxon>Podocopa</taxon>
        <taxon>Podocopida</taxon>
        <taxon>Cypridocopina</taxon>
        <taxon>Cypridoidea</taxon>
        <taxon>Cyprididae</taxon>
        <taxon>Notodromas</taxon>
    </lineage>
</organism>
<dbReference type="Proteomes" id="UP000678499">
    <property type="component" value="Unassembled WGS sequence"/>
</dbReference>
<feature type="non-terminal residue" evidence="2">
    <location>
        <position position="1"/>
    </location>
</feature>
<proteinExistence type="predicted"/>
<evidence type="ECO:0000256" key="1">
    <source>
        <dbReference type="SAM" id="MobiDB-lite"/>
    </source>
</evidence>
<feature type="compositionally biased region" description="Basic and acidic residues" evidence="1">
    <location>
        <begin position="55"/>
        <end position="76"/>
    </location>
</feature>
<evidence type="ECO:0000313" key="2">
    <source>
        <dbReference type="EMBL" id="CAD7282629.1"/>
    </source>
</evidence>
<feature type="compositionally biased region" description="Acidic residues" evidence="1">
    <location>
        <begin position="10"/>
        <end position="23"/>
    </location>
</feature>
<feature type="region of interest" description="Disordered" evidence="1">
    <location>
        <begin position="1"/>
        <end position="76"/>
    </location>
</feature>
<dbReference type="EMBL" id="OA886117">
    <property type="protein sequence ID" value="CAD7282629.1"/>
    <property type="molecule type" value="Genomic_DNA"/>
</dbReference>
<keyword evidence="3" id="KW-1185">Reference proteome</keyword>
<sequence>PASTATFDISDTEDDDDDVDVDECTSPKCSSVGRTELKTGSFERPHVVQPAHSNKAYDDADEHSDHSSNGEPGKAEYFRSSFIAERQQCKDYKPAAAWKRVSGMTQWCRNNCEAGFCPESHCICLK</sequence>
<dbReference type="EMBL" id="CAJPEX010004080">
    <property type="protein sequence ID" value="CAG0922781.1"/>
    <property type="molecule type" value="Genomic_DNA"/>
</dbReference>
<gene>
    <name evidence="2" type="ORF">NMOB1V02_LOCUS10251</name>
</gene>
<protein>
    <submittedName>
        <fullName evidence="2">Uncharacterized protein</fullName>
    </submittedName>
</protein>
<reference evidence="2" key="1">
    <citation type="submission" date="2020-11" db="EMBL/GenBank/DDBJ databases">
        <authorList>
            <person name="Tran Van P."/>
        </authorList>
    </citation>
    <scope>NUCLEOTIDE SEQUENCE</scope>
</reference>
<accession>A0A7R9BVX1</accession>